<dbReference type="SUPFAM" id="SSF54211">
    <property type="entry name" value="Ribosomal protein S5 domain 2-like"/>
    <property type="match status" value="1"/>
</dbReference>
<dbReference type="PANTHER" id="PTHR33992:SF1">
    <property type="entry name" value="RIBONUCLEASE P PROTEIN COMPONENT"/>
    <property type="match status" value="1"/>
</dbReference>
<dbReference type="NCBIfam" id="TIGR00188">
    <property type="entry name" value="rnpA"/>
    <property type="match status" value="1"/>
</dbReference>
<dbReference type="eggNOG" id="COG0594">
    <property type="taxonomic scope" value="Bacteria"/>
</dbReference>
<dbReference type="Pfam" id="PF00825">
    <property type="entry name" value="Ribonuclease_P"/>
    <property type="match status" value="1"/>
</dbReference>
<accession>B3QZF9</accession>
<dbReference type="GO" id="GO:0001682">
    <property type="term" value="P:tRNA 5'-leader removal"/>
    <property type="evidence" value="ECO:0007669"/>
    <property type="project" value="UniProtKB-UniRule"/>
</dbReference>
<name>B3QZF9_PHYMT</name>
<dbReference type="InterPro" id="IPR000100">
    <property type="entry name" value="RNase_P"/>
</dbReference>
<evidence type="ECO:0000256" key="3">
    <source>
        <dbReference type="ARBA" id="ARBA00022722"/>
    </source>
</evidence>
<comment type="function">
    <text evidence="1 7">RNaseP catalyzes the removal of the 5'-leader sequence from pre-tRNA to produce the mature 5'-terminus. It can also cleave other RNA substrates such as 4.5S RNA. The protein component plays an auxiliary but essential role in vivo by binding to the 5'-leader sequence and broadening the substrate specificity of the ribozyme.</text>
</comment>
<dbReference type="Proteomes" id="UP000002020">
    <property type="component" value="Chromosome"/>
</dbReference>
<keyword evidence="3 7" id="KW-0540">Nuclease</keyword>
<proteinExistence type="inferred from homology"/>
<dbReference type="Gene3D" id="3.30.230.10">
    <property type="match status" value="1"/>
</dbReference>
<dbReference type="GO" id="GO:0004526">
    <property type="term" value="F:ribonuclease P activity"/>
    <property type="evidence" value="ECO:0007669"/>
    <property type="project" value="UniProtKB-UniRule"/>
</dbReference>
<dbReference type="InterPro" id="IPR020568">
    <property type="entry name" value="Ribosomal_Su5_D2-typ_SF"/>
</dbReference>
<dbReference type="EMBL" id="CU469464">
    <property type="protein sequence ID" value="CAP18566.1"/>
    <property type="molecule type" value="Genomic_DNA"/>
</dbReference>
<dbReference type="GO" id="GO:0000049">
    <property type="term" value="F:tRNA binding"/>
    <property type="evidence" value="ECO:0007669"/>
    <property type="project" value="UniProtKB-UniRule"/>
</dbReference>
<evidence type="ECO:0000256" key="4">
    <source>
        <dbReference type="ARBA" id="ARBA00022759"/>
    </source>
</evidence>
<keyword evidence="5 7" id="KW-0378">Hydrolase</keyword>
<dbReference type="STRING" id="37692.ATP_00379"/>
<evidence type="ECO:0000313" key="9">
    <source>
        <dbReference type="EMBL" id="CAP18566.1"/>
    </source>
</evidence>
<reference evidence="9 10" key="1">
    <citation type="journal article" date="2008" name="BMC Genomics">
        <title>The linear chromosome of the plant-pathogenic mycoplasma 'Candidatus Phytoplasma mali'.</title>
        <authorList>
            <person name="Kube M."/>
            <person name="Schneider B."/>
            <person name="Kuhl H."/>
            <person name="Dandekar T."/>
            <person name="Heitmann K."/>
            <person name="Migdoll A.M."/>
            <person name="Reinhardt R."/>
            <person name="Seemueller E."/>
        </authorList>
    </citation>
    <scope>NUCLEOTIDE SEQUENCE [LARGE SCALE GENOMIC DNA]</scope>
    <source>
        <strain evidence="9 10">AT</strain>
    </source>
</reference>
<dbReference type="GO" id="GO:0042781">
    <property type="term" value="F:3'-tRNA processing endoribonuclease activity"/>
    <property type="evidence" value="ECO:0007669"/>
    <property type="project" value="TreeGrafter"/>
</dbReference>
<evidence type="ECO:0000313" key="10">
    <source>
        <dbReference type="Proteomes" id="UP000002020"/>
    </source>
</evidence>
<comment type="similarity">
    <text evidence="7">Belongs to the RnpA family.</text>
</comment>
<evidence type="ECO:0000256" key="6">
    <source>
        <dbReference type="ARBA" id="ARBA00022884"/>
    </source>
</evidence>
<evidence type="ECO:0000256" key="7">
    <source>
        <dbReference type="HAMAP-Rule" id="MF_00227"/>
    </source>
</evidence>
<evidence type="ECO:0000256" key="8">
    <source>
        <dbReference type="NCBIfam" id="TIGR00188"/>
    </source>
</evidence>
<keyword evidence="6 7" id="KW-0694">RNA-binding</keyword>
<keyword evidence="10" id="KW-1185">Reference proteome</keyword>
<dbReference type="GO" id="GO:0030677">
    <property type="term" value="C:ribonuclease P complex"/>
    <property type="evidence" value="ECO:0007669"/>
    <property type="project" value="TreeGrafter"/>
</dbReference>
<evidence type="ECO:0000256" key="5">
    <source>
        <dbReference type="ARBA" id="ARBA00022801"/>
    </source>
</evidence>
<dbReference type="InterPro" id="IPR020539">
    <property type="entry name" value="RNase_P_CS"/>
</dbReference>
<keyword evidence="2 7" id="KW-0819">tRNA processing</keyword>
<organism evidence="9 10">
    <name type="scientific">Phytoplasma mali (strain AT)</name>
    <dbReference type="NCBI Taxonomy" id="482235"/>
    <lineage>
        <taxon>Bacteria</taxon>
        <taxon>Bacillati</taxon>
        <taxon>Mycoplasmatota</taxon>
        <taxon>Mollicutes</taxon>
        <taxon>Acholeplasmatales</taxon>
        <taxon>Acholeplasmataceae</taxon>
        <taxon>Candidatus Phytoplasma</taxon>
        <taxon>16SrX (Apple proliferation group)</taxon>
    </lineage>
</organism>
<comment type="subunit">
    <text evidence="7">Consists of a catalytic RNA component (M1 or rnpB) and a protein subunit.</text>
</comment>
<dbReference type="HAMAP" id="MF_00227">
    <property type="entry name" value="RNase_P"/>
    <property type="match status" value="1"/>
</dbReference>
<comment type="catalytic activity">
    <reaction evidence="7">
        <text>Endonucleolytic cleavage of RNA, removing 5'-extranucleotides from tRNA precursor.</text>
        <dbReference type="EC" id="3.1.26.5"/>
    </reaction>
</comment>
<dbReference type="InterPro" id="IPR014721">
    <property type="entry name" value="Ribsml_uS5_D2-typ_fold_subgr"/>
</dbReference>
<dbReference type="PROSITE" id="PS00648">
    <property type="entry name" value="RIBONUCLEASE_P"/>
    <property type="match status" value="1"/>
</dbReference>
<dbReference type="AlphaFoldDB" id="B3QZF9"/>
<evidence type="ECO:0000256" key="1">
    <source>
        <dbReference type="ARBA" id="ARBA00002663"/>
    </source>
</evidence>
<evidence type="ECO:0000256" key="2">
    <source>
        <dbReference type="ARBA" id="ARBA00022694"/>
    </source>
</evidence>
<keyword evidence="4 7" id="KW-0255">Endonuclease</keyword>
<dbReference type="HOGENOM" id="CLU_117179_9_1_14"/>
<gene>
    <name evidence="7 9" type="primary">rnpA</name>
    <name evidence="9" type="ordered locus">ATP_00379</name>
</gene>
<protein>
    <recommendedName>
        <fullName evidence="7 8">Ribonuclease P protein component</fullName>
        <shortName evidence="7">RNase P protein</shortName>
        <shortName evidence="7">RNaseP protein</shortName>
        <ecNumber evidence="7 8">3.1.26.5</ecNumber>
    </recommendedName>
    <alternativeName>
        <fullName evidence="7">Protein C5</fullName>
    </alternativeName>
</protein>
<dbReference type="EC" id="3.1.26.5" evidence="7 8"/>
<sequence>MKKKFIIKKDIDISNILKLKKSIGNPFFVLYYSKNKNQTHFKFALSIGKKYGKAYERNLIKRRLRMIIHEFHILIDFKISFVLVIKPKAKNLTFQQIKEDFFILLKKSNLII</sequence>
<dbReference type="KEGG" id="pml:ATP_00379"/>
<dbReference type="PANTHER" id="PTHR33992">
    <property type="entry name" value="RIBONUCLEASE P PROTEIN COMPONENT"/>
    <property type="match status" value="1"/>
</dbReference>